<evidence type="ECO:0000313" key="3">
    <source>
        <dbReference type="Proteomes" id="UP001154240"/>
    </source>
</evidence>
<proteinExistence type="predicted"/>
<feature type="transmembrane region" description="Helical" evidence="1">
    <location>
        <begin position="27"/>
        <end position="54"/>
    </location>
</feature>
<dbReference type="Proteomes" id="UP001154240">
    <property type="component" value="Unassembled WGS sequence"/>
</dbReference>
<dbReference type="EMBL" id="JAPHEH010000001">
    <property type="protein sequence ID" value="MDG4475544.1"/>
    <property type="molecule type" value="Genomic_DNA"/>
</dbReference>
<comment type="caution">
    <text evidence="2">The sequence shown here is derived from an EMBL/GenBank/DDBJ whole genome shotgun (WGS) entry which is preliminary data.</text>
</comment>
<gene>
    <name evidence="2" type="ORF">OLX77_05140</name>
</gene>
<organism evidence="2 3">
    <name type="scientific">Thiovibrio frasassiensis</name>
    <dbReference type="NCBI Taxonomy" id="2984131"/>
    <lineage>
        <taxon>Bacteria</taxon>
        <taxon>Pseudomonadati</taxon>
        <taxon>Thermodesulfobacteriota</taxon>
        <taxon>Desulfobulbia</taxon>
        <taxon>Desulfobulbales</taxon>
        <taxon>Thiovibrionaceae</taxon>
        <taxon>Thiovibrio</taxon>
    </lineage>
</organism>
<dbReference type="RefSeq" id="WP_307632517.1">
    <property type="nucleotide sequence ID" value="NZ_JAPHEH010000001.1"/>
</dbReference>
<accession>A0A9X4MDF4</accession>
<sequence>MKKTFRSEKRSAAPILAETTGKLAETFWFVSSFVMSLLMGPFAALPAIIAIFSLKIDGPMPLELS</sequence>
<evidence type="ECO:0000256" key="1">
    <source>
        <dbReference type="SAM" id="Phobius"/>
    </source>
</evidence>
<keyword evidence="1" id="KW-0472">Membrane</keyword>
<keyword evidence="1" id="KW-1133">Transmembrane helix</keyword>
<reference evidence="2" key="1">
    <citation type="journal article" date="2022" name="bioRxiv">
        <title>Thiovibrio frasassiensisgen. nov., sp. nov., an autotrophic, elemental sulfur disproportionating bacterium isolated from sulfidic karst sediment, and proposal of Thiovibrionaceae fam. nov.</title>
        <authorList>
            <person name="Aronson H."/>
            <person name="Thomas C."/>
            <person name="Bhattacharyya M."/>
            <person name="Eckstein S."/>
            <person name="Jensen S."/>
            <person name="Barco R."/>
            <person name="Macalady J."/>
            <person name="Amend J."/>
        </authorList>
    </citation>
    <scope>NUCLEOTIDE SEQUENCE</scope>
    <source>
        <strain evidence="2">RS19-109</strain>
    </source>
</reference>
<dbReference type="AlphaFoldDB" id="A0A9X4MDF4"/>
<keyword evidence="3" id="KW-1185">Reference proteome</keyword>
<name>A0A9X4MDF4_9BACT</name>
<reference evidence="2" key="2">
    <citation type="submission" date="2022-10" db="EMBL/GenBank/DDBJ databases">
        <authorList>
            <person name="Aronson H.S."/>
        </authorList>
    </citation>
    <scope>NUCLEOTIDE SEQUENCE</scope>
    <source>
        <strain evidence="2">RS19-109</strain>
    </source>
</reference>
<keyword evidence="1" id="KW-0812">Transmembrane</keyword>
<protein>
    <submittedName>
        <fullName evidence="2">Uncharacterized protein</fullName>
    </submittedName>
</protein>
<evidence type="ECO:0000313" key="2">
    <source>
        <dbReference type="EMBL" id="MDG4475544.1"/>
    </source>
</evidence>